<dbReference type="PANTHER" id="PTHR13593">
    <property type="match status" value="1"/>
</dbReference>
<keyword evidence="3" id="KW-1185">Reference proteome</keyword>
<dbReference type="Gene3D" id="3.20.20.190">
    <property type="entry name" value="Phosphatidylinositol (PI) phosphodiesterase"/>
    <property type="match status" value="1"/>
</dbReference>
<evidence type="ECO:0000259" key="1">
    <source>
        <dbReference type="SMART" id="SM00148"/>
    </source>
</evidence>
<proteinExistence type="predicted"/>
<gene>
    <name evidence="2" type="ORF">M9Y10_015213</name>
</gene>
<comment type="caution">
    <text evidence="2">The sequence shown here is derived from an EMBL/GenBank/DDBJ whole genome shotgun (WGS) entry which is preliminary data.</text>
</comment>
<dbReference type="PANTHER" id="PTHR13593:SF113">
    <property type="entry name" value="SI:DKEY-266F7.9"/>
    <property type="match status" value="1"/>
</dbReference>
<dbReference type="InterPro" id="IPR000909">
    <property type="entry name" value="PLipase_C_PInositol-sp_X_dom"/>
</dbReference>
<reference evidence="2 3" key="1">
    <citation type="submission" date="2024-04" db="EMBL/GenBank/DDBJ databases">
        <title>Tritrichomonas musculus Genome.</title>
        <authorList>
            <person name="Alves-Ferreira E."/>
            <person name="Grigg M."/>
            <person name="Lorenzi H."/>
            <person name="Galac M."/>
        </authorList>
    </citation>
    <scope>NUCLEOTIDE SEQUENCE [LARGE SCALE GENOMIC DNA]</scope>
    <source>
        <strain evidence="2 3">EAF2021</strain>
    </source>
</reference>
<dbReference type="Pfam" id="PF00388">
    <property type="entry name" value="PI-PLC-X"/>
    <property type="match status" value="1"/>
</dbReference>
<evidence type="ECO:0000313" key="2">
    <source>
        <dbReference type="EMBL" id="KAK8897273.1"/>
    </source>
</evidence>
<name>A0ABR2L2F8_9EUKA</name>
<dbReference type="InterPro" id="IPR017946">
    <property type="entry name" value="PLC-like_Pdiesterase_TIM-brl"/>
</dbReference>
<dbReference type="SUPFAM" id="SSF51695">
    <property type="entry name" value="PLC-like phosphodiesterases"/>
    <property type="match status" value="1"/>
</dbReference>
<evidence type="ECO:0000313" key="3">
    <source>
        <dbReference type="Proteomes" id="UP001470230"/>
    </source>
</evidence>
<dbReference type="SMART" id="SM00148">
    <property type="entry name" value="PLCXc"/>
    <property type="match status" value="1"/>
</dbReference>
<sequence>MKKKRYFKMRRTHEDIRIREQDTADEYYSYDYKNSNQKPAPRPEKILNYKDINVSEWLKNIDGSRKINSISIPGTHDSGARFRGPFSRCQHLSILEQLLNGVRYLDIRCRHINNCFMIHHTRKFQYLGFGSGVRDVCIDFLKDHPSEFIYMQIKEEYSSLDNTRSFLETMKYYIIGYENFFFLDEISPTLDQVRGKIVLLRRFSSPDHPFGNELVFGNGTFTSNTTITARIQDDYRVKSLFHRSKKWETFLDLMDEAQKNRDKDKLYIDFGSGSTTFCYPFSTANYMIPRIGNYLQNTNPDSFVGVIMFDYITEKYENTIYYLIKRNFS</sequence>
<dbReference type="Proteomes" id="UP001470230">
    <property type="component" value="Unassembled WGS sequence"/>
</dbReference>
<dbReference type="CDD" id="cd08586">
    <property type="entry name" value="PI-PLCc_BcPLC_like"/>
    <property type="match status" value="1"/>
</dbReference>
<dbReference type="EMBL" id="JAPFFF010000002">
    <property type="protein sequence ID" value="KAK8897273.1"/>
    <property type="molecule type" value="Genomic_DNA"/>
</dbReference>
<feature type="domain" description="Phosphatidylinositol-specific phospholipase C X" evidence="1">
    <location>
        <begin position="61"/>
        <end position="202"/>
    </location>
</feature>
<organism evidence="2 3">
    <name type="scientific">Tritrichomonas musculus</name>
    <dbReference type="NCBI Taxonomy" id="1915356"/>
    <lineage>
        <taxon>Eukaryota</taxon>
        <taxon>Metamonada</taxon>
        <taxon>Parabasalia</taxon>
        <taxon>Tritrichomonadida</taxon>
        <taxon>Tritrichomonadidae</taxon>
        <taxon>Tritrichomonas</taxon>
    </lineage>
</organism>
<accession>A0ABR2L2F8</accession>
<protein>
    <recommendedName>
        <fullName evidence="1">Phosphatidylinositol-specific phospholipase C X domain-containing protein</fullName>
    </recommendedName>
</protein>
<dbReference type="InterPro" id="IPR051057">
    <property type="entry name" value="PI-PLC_domain"/>
</dbReference>
<dbReference type="PROSITE" id="PS50007">
    <property type="entry name" value="PIPLC_X_DOMAIN"/>
    <property type="match status" value="1"/>
</dbReference>